<feature type="compositionally biased region" description="Polar residues" evidence="2">
    <location>
        <begin position="170"/>
        <end position="183"/>
    </location>
</feature>
<feature type="region of interest" description="Disordered" evidence="2">
    <location>
        <begin position="278"/>
        <end position="309"/>
    </location>
</feature>
<dbReference type="AlphaFoldDB" id="A0A9P8RSP8"/>
<dbReference type="InterPro" id="IPR018554">
    <property type="entry name" value="FRQ"/>
</dbReference>
<dbReference type="GO" id="GO:0007623">
    <property type="term" value="P:circadian rhythm"/>
    <property type="evidence" value="ECO:0007669"/>
    <property type="project" value="InterPro"/>
</dbReference>
<sequence>MQDRVPVVIAAQKIGLTTAISTCGMPTGPNLPIVSGSGFVSWAKPALTTILDDPPYYVNRERCCKPQLSGYDDEAPHGERVVPSSGTVGGVSSLSVRNTSEEGVDEFRSVIDDLTIENMELKRRLRRFESLHCSHLESDKLFEIKMHSLPISKKRELEALLRGFAMDLGQTPNERGCSSTSQESSDKAPSDDPSPASDTKLRDSAYASLSASGRNSAIASLPGHNSRHPMSTKTKDQELPTRRGNTTGRLRAKHAPLVSERARMKPVVRRLEQLFTGRKAAGTRHGPPPQQQAVSQPAVRTDEELGQALGEGSREAFILSGAKISTGPTIGFGDDPWSPAPSCLENPETAQPTKPGAGLCVDRAQEQRPTRPLDLDLNRAQLPAENIDYIRHLGMCSPKQRLNTPNQKDEGWVYLNVLTNMAQLHTINVTPEFVRKAITNLSDKLELSADGRKIRWKGGNEGTSLTSDSGGISGGERGSPDSADGVNVGCMKRRKLGYGLYERRTGDDSPSRPEYCPMLIPKRRWKSRADSVRKAGPEHQSTLHYFLKEDKFDYKPLFFHWEDCGEYAEYASSGNCRSACSPEVASTSSTQETQQGGSYQPLRRRGGDGSIIFFNGACFCADLSGDGSDLPLPGYSSPLPGSCNAYTRCGSGILGCSRTPTLRTISGLTNFSHPLTDPYTTDSGGEVSDASSDRPLANVKASPSFKISPQRFIIDDEQVSPPIELEASGIGRVQPSDNFAINVSFTVNGNKSPCLETHLPMSSSRIDGIVNRILETQVTELKKYSPTTHPGLTKEKSDPPFRYNVISATQIDLPPFKLPPPTYFLRASSPSECYSSDSNRSGVSDTNSPSHSPYNQQSSLTESAKNYANVEVLPEVSPSINFIASQHTGAVARTISKPKGNLRNESSKFGSLVATADWSDGSGYESGDDDIS</sequence>
<feature type="region of interest" description="Disordered" evidence="2">
    <location>
        <begin position="457"/>
        <end position="486"/>
    </location>
</feature>
<organism evidence="3 4">
    <name type="scientific">Trichoglossum hirsutum</name>
    <dbReference type="NCBI Taxonomy" id="265104"/>
    <lineage>
        <taxon>Eukaryota</taxon>
        <taxon>Fungi</taxon>
        <taxon>Dikarya</taxon>
        <taxon>Ascomycota</taxon>
        <taxon>Pezizomycotina</taxon>
        <taxon>Geoglossomycetes</taxon>
        <taxon>Geoglossales</taxon>
        <taxon>Geoglossaceae</taxon>
        <taxon>Trichoglossum</taxon>
    </lineage>
</organism>
<accession>A0A9P8RSP8</accession>
<keyword evidence="1" id="KW-0175">Coiled coil</keyword>
<evidence type="ECO:0000313" key="3">
    <source>
        <dbReference type="EMBL" id="KAH0564768.1"/>
    </source>
</evidence>
<name>A0A9P8RSP8_9PEZI</name>
<evidence type="ECO:0000256" key="1">
    <source>
        <dbReference type="SAM" id="Coils"/>
    </source>
</evidence>
<protein>
    <recommendedName>
        <fullName evidence="5">Frequency clock protein</fullName>
    </recommendedName>
</protein>
<feature type="coiled-coil region" evidence="1">
    <location>
        <begin position="104"/>
        <end position="131"/>
    </location>
</feature>
<reference evidence="3" key="1">
    <citation type="submission" date="2021-03" db="EMBL/GenBank/DDBJ databases">
        <title>Comparative genomics and phylogenomic investigation of the class Geoglossomycetes provide insights into ecological specialization and systematics.</title>
        <authorList>
            <person name="Melie T."/>
            <person name="Pirro S."/>
            <person name="Miller A.N."/>
            <person name="Quandt A."/>
        </authorList>
    </citation>
    <scope>NUCLEOTIDE SEQUENCE</scope>
    <source>
        <strain evidence="3">CAQ_001_2017</strain>
    </source>
</reference>
<dbReference type="GO" id="GO:0005737">
    <property type="term" value="C:cytoplasm"/>
    <property type="evidence" value="ECO:0007669"/>
    <property type="project" value="InterPro"/>
</dbReference>
<dbReference type="EMBL" id="JAGHQM010000181">
    <property type="protein sequence ID" value="KAH0564768.1"/>
    <property type="molecule type" value="Genomic_DNA"/>
</dbReference>
<dbReference type="Pfam" id="PF09421">
    <property type="entry name" value="FRQ"/>
    <property type="match status" value="1"/>
</dbReference>
<evidence type="ECO:0000256" key="2">
    <source>
        <dbReference type="SAM" id="MobiDB-lite"/>
    </source>
</evidence>
<feature type="compositionally biased region" description="Polar residues" evidence="2">
    <location>
        <begin position="207"/>
        <end position="218"/>
    </location>
</feature>
<dbReference type="GO" id="GO:0006355">
    <property type="term" value="P:regulation of DNA-templated transcription"/>
    <property type="evidence" value="ECO:0007669"/>
    <property type="project" value="InterPro"/>
</dbReference>
<dbReference type="GO" id="GO:0005634">
    <property type="term" value="C:nucleus"/>
    <property type="evidence" value="ECO:0007669"/>
    <property type="project" value="InterPro"/>
</dbReference>
<feature type="region of interest" description="Disordered" evidence="2">
    <location>
        <begin position="168"/>
        <end position="253"/>
    </location>
</feature>
<dbReference type="Proteomes" id="UP000750711">
    <property type="component" value="Unassembled WGS sequence"/>
</dbReference>
<evidence type="ECO:0008006" key="5">
    <source>
        <dbReference type="Google" id="ProtNLM"/>
    </source>
</evidence>
<evidence type="ECO:0000313" key="4">
    <source>
        <dbReference type="Proteomes" id="UP000750711"/>
    </source>
</evidence>
<gene>
    <name evidence="3" type="ORF">GP486_001838</name>
</gene>
<keyword evidence="4" id="KW-1185">Reference proteome</keyword>
<feature type="region of interest" description="Disordered" evidence="2">
    <location>
        <begin position="835"/>
        <end position="861"/>
    </location>
</feature>
<comment type="caution">
    <text evidence="3">The sequence shown here is derived from an EMBL/GenBank/DDBJ whole genome shotgun (WGS) entry which is preliminary data.</text>
</comment>
<proteinExistence type="predicted"/>